<dbReference type="AlphaFoldDB" id="A0A2U2HNW2"/>
<keyword evidence="4" id="KW-1133">Transmembrane helix</keyword>
<dbReference type="InterPro" id="IPR050469">
    <property type="entry name" value="Diguanylate_Cyclase"/>
</dbReference>
<dbReference type="InterPro" id="IPR043128">
    <property type="entry name" value="Rev_trsase/Diguanyl_cyclase"/>
</dbReference>
<comment type="caution">
    <text evidence="7">The sequence shown here is derived from an EMBL/GenBank/DDBJ whole genome shotgun (WGS) entry which is preliminary data.</text>
</comment>
<evidence type="ECO:0000256" key="1">
    <source>
        <dbReference type="ARBA" id="ARBA00012528"/>
    </source>
</evidence>
<dbReference type="InterPro" id="IPR019734">
    <property type="entry name" value="TPR_rpt"/>
</dbReference>
<accession>A0A2U2HNW2</accession>
<dbReference type="EC" id="2.7.7.65" evidence="1"/>
<dbReference type="PROSITE" id="PS50005">
    <property type="entry name" value="TPR"/>
    <property type="match status" value="1"/>
</dbReference>
<dbReference type="Proteomes" id="UP000241421">
    <property type="component" value="Unassembled WGS sequence"/>
</dbReference>
<dbReference type="OrthoDB" id="5571399at2"/>
<keyword evidence="5" id="KW-0732">Signal</keyword>
<dbReference type="PANTHER" id="PTHR45138">
    <property type="entry name" value="REGULATORY COMPONENTS OF SENSORY TRANSDUCTION SYSTEM"/>
    <property type="match status" value="1"/>
</dbReference>
<keyword evidence="4" id="KW-0472">Membrane</keyword>
<evidence type="ECO:0000256" key="2">
    <source>
        <dbReference type="ARBA" id="ARBA00034247"/>
    </source>
</evidence>
<dbReference type="PROSITE" id="PS50887">
    <property type="entry name" value="GGDEF"/>
    <property type="match status" value="1"/>
</dbReference>
<dbReference type="Gene3D" id="1.25.40.10">
    <property type="entry name" value="Tetratricopeptide repeat domain"/>
    <property type="match status" value="2"/>
</dbReference>
<dbReference type="GO" id="GO:0052621">
    <property type="term" value="F:diguanylate cyclase activity"/>
    <property type="evidence" value="ECO:0007669"/>
    <property type="project" value="UniProtKB-EC"/>
</dbReference>
<dbReference type="NCBIfam" id="TIGR00254">
    <property type="entry name" value="GGDEF"/>
    <property type="match status" value="1"/>
</dbReference>
<keyword evidence="4" id="KW-0812">Transmembrane</keyword>
<dbReference type="CDD" id="cd01949">
    <property type="entry name" value="GGDEF"/>
    <property type="match status" value="1"/>
</dbReference>
<gene>
    <name evidence="7" type="ORF">C7C56_008120</name>
</gene>
<reference evidence="7 8" key="1">
    <citation type="submission" date="2018-04" db="EMBL/GenBank/DDBJ databases">
        <title>Massilia violaceinigra sp. nov., a novel purple-pigmented bacterium isolated from Tianshan glacier, Xinjiang, China.</title>
        <authorList>
            <person name="Wang H."/>
        </authorList>
    </citation>
    <scope>NUCLEOTIDE SEQUENCE [LARGE SCALE GENOMIC DNA]</scope>
    <source>
        <strain evidence="7 8">B448-2</strain>
    </source>
</reference>
<proteinExistence type="predicted"/>
<dbReference type="SMART" id="SM00028">
    <property type="entry name" value="TPR"/>
    <property type="match status" value="2"/>
</dbReference>
<evidence type="ECO:0000256" key="4">
    <source>
        <dbReference type="SAM" id="Phobius"/>
    </source>
</evidence>
<dbReference type="Gene3D" id="3.30.70.270">
    <property type="match status" value="1"/>
</dbReference>
<dbReference type="InterPro" id="IPR000160">
    <property type="entry name" value="GGDEF_dom"/>
</dbReference>
<dbReference type="InterPro" id="IPR029787">
    <property type="entry name" value="Nucleotide_cyclase"/>
</dbReference>
<dbReference type="FunFam" id="3.30.70.270:FF:000001">
    <property type="entry name" value="Diguanylate cyclase domain protein"/>
    <property type="match status" value="1"/>
</dbReference>
<feature type="chain" id="PRO_5015527004" description="diguanylate cyclase" evidence="5">
    <location>
        <begin position="21"/>
        <end position="617"/>
    </location>
</feature>
<dbReference type="SMART" id="SM00267">
    <property type="entry name" value="GGDEF"/>
    <property type="match status" value="1"/>
</dbReference>
<dbReference type="SUPFAM" id="SSF55073">
    <property type="entry name" value="Nucleotide cyclase"/>
    <property type="match status" value="1"/>
</dbReference>
<sequence>MRCLSSFLCCLFFGTGLAQAAGLAQPAERAYGRVQFAPQEVRSQALTQLKTLAPSDPLRADWLAVAGDTACVLSLGAEAVKWSTEGLAMPNLTNRQTHRLTMARTCGSTASGESAAMLAMLDRVLQATAPSDNAALADIHAARGVLYNTLENYETSLDELYKALRIAPLKDARTIRADVLVSIAYVQHQSNAFDEAEQNFRAALDNLRGQPPSVRLSIAQFRLASLNIKRGVREEEAKILMRDSRETAQKVGDLQGVAYSDYGLGKLAFRHNDLAAAERYMNAAKPVFESAGDQQTVGWVHLYLGRMGLANKRYPQALAAANSAFASSVKIKDETLERTSLELRSKIKAATGNKDGAYDDLLLSKNMNEKIVERQQRKIVLDLQSRFDIQKQSQDNIILKQKGALQEAELVRRRQQQEVYLAATVALAFALIAAVLAWWHRIRHGAILKRMAETDVLTGLVNRRCLMERMAREFARSRRHHLDLTMAVIDIDFFKKVNDTYGHHAGDEVLRELARTALQGLRIDDVLARLGGEEFVLMMPHTDQQGALIVIDRIRTRILQMNCPLLQGAALPTFSAGLAVMSAGDASADGMLERADLALYAAKEKGRNRTEIAASAG</sequence>
<comment type="catalytic activity">
    <reaction evidence="2">
        <text>2 GTP = 3',3'-c-di-GMP + 2 diphosphate</text>
        <dbReference type="Rhea" id="RHEA:24898"/>
        <dbReference type="ChEBI" id="CHEBI:33019"/>
        <dbReference type="ChEBI" id="CHEBI:37565"/>
        <dbReference type="ChEBI" id="CHEBI:58805"/>
        <dbReference type="EC" id="2.7.7.65"/>
    </reaction>
</comment>
<dbReference type="PANTHER" id="PTHR45138:SF9">
    <property type="entry name" value="DIGUANYLATE CYCLASE DGCM-RELATED"/>
    <property type="match status" value="1"/>
</dbReference>
<evidence type="ECO:0000256" key="3">
    <source>
        <dbReference type="PROSITE-ProRule" id="PRU00339"/>
    </source>
</evidence>
<feature type="transmembrane region" description="Helical" evidence="4">
    <location>
        <begin position="419"/>
        <end position="439"/>
    </location>
</feature>
<feature type="domain" description="GGDEF" evidence="6">
    <location>
        <begin position="482"/>
        <end position="615"/>
    </location>
</feature>
<evidence type="ECO:0000259" key="6">
    <source>
        <dbReference type="PROSITE" id="PS50887"/>
    </source>
</evidence>
<dbReference type="SUPFAM" id="SSF48452">
    <property type="entry name" value="TPR-like"/>
    <property type="match status" value="2"/>
</dbReference>
<organism evidence="7 8">
    <name type="scientific">Massilia glaciei</name>
    <dbReference type="NCBI Taxonomy" id="1524097"/>
    <lineage>
        <taxon>Bacteria</taxon>
        <taxon>Pseudomonadati</taxon>
        <taxon>Pseudomonadota</taxon>
        <taxon>Betaproteobacteria</taxon>
        <taxon>Burkholderiales</taxon>
        <taxon>Oxalobacteraceae</taxon>
        <taxon>Telluria group</taxon>
        <taxon>Massilia</taxon>
    </lineage>
</organism>
<evidence type="ECO:0000256" key="5">
    <source>
        <dbReference type="SAM" id="SignalP"/>
    </source>
</evidence>
<dbReference type="Pfam" id="PF00990">
    <property type="entry name" value="GGDEF"/>
    <property type="match status" value="1"/>
</dbReference>
<name>A0A2U2HNW2_9BURK</name>
<dbReference type="InterPro" id="IPR011990">
    <property type="entry name" value="TPR-like_helical_dom_sf"/>
</dbReference>
<keyword evidence="3" id="KW-0802">TPR repeat</keyword>
<feature type="signal peptide" evidence="5">
    <location>
        <begin position="1"/>
        <end position="20"/>
    </location>
</feature>
<feature type="repeat" description="TPR" evidence="3">
    <location>
        <begin position="137"/>
        <end position="170"/>
    </location>
</feature>
<protein>
    <recommendedName>
        <fullName evidence="1">diguanylate cyclase</fullName>
        <ecNumber evidence="1">2.7.7.65</ecNumber>
    </recommendedName>
</protein>
<keyword evidence="8" id="KW-1185">Reference proteome</keyword>
<evidence type="ECO:0000313" key="8">
    <source>
        <dbReference type="Proteomes" id="UP000241421"/>
    </source>
</evidence>
<dbReference type="EMBL" id="PXWF02000113">
    <property type="protein sequence ID" value="PWF49152.1"/>
    <property type="molecule type" value="Genomic_DNA"/>
</dbReference>
<evidence type="ECO:0000313" key="7">
    <source>
        <dbReference type="EMBL" id="PWF49152.1"/>
    </source>
</evidence>